<evidence type="ECO:0000256" key="1">
    <source>
        <dbReference type="SAM" id="MobiDB-lite"/>
    </source>
</evidence>
<feature type="compositionally biased region" description="Polar residues" evidence="1">
    <location>
        <begin position="56"/>
        <end position="89"/>
    </location>
</feature>
<proteinExistence type="predicted"/>
<name>A0A5N6NHM0_9ASTR</name>
<gene>
    <name evidence="2" type="ORF">E3N88_20507</name>
</gene>
<feature type="compositionally biased region" description="Basic and acidic residues" evidence="1">
    <location>
        <begin position="28"/>
        <end position="55"/>
    </location>
</feature>
<reference evidence="2 3" key="1">
    <citation type="submission" date="2019-05" db="EMBL/GenBank/DDBJ databases">
        <title>Mikania micrantha, genome provides insights into the molecular mechanism of rapid growth.</title>
        <authorList>
            <person name="Liu B."/>
        </authorList>
    </citation>
    <scope>NUCLEOTIDE SEQUENCE [LARGE SCALE GENOMIC DNA]</scope>
    <source>
        <strain evidence="2">NLD-2019</strain>
        <tissue evidence="2">Leaf</tissue>
    </source>
</reference>
<organism evidence="2 3">
    <name type="scientific">Mikania micrantha</name>
    <name type="common">bitter vine</name>
    <dbReference type="NCBI Taxonomy" id="192012"/>
    <lineage>
        <taxon>Eukaryota</taxon>
        <taxon>Viridiplantae</taxon>
        <taxon>Streptophyta</taxon>
        <taxon>Embryophyta</taxon>
        <taxon>Tracheophyta</taxon>
        <taxon>Spermatophyta</taxon>
        <taxon>Magnoliopsida</taxon>
        <taxon>eudicotyledons</taxon>
        <taxon>Gunneridae</taxon>
        <taxon>Pentapetalae</taxon>
        <taxon>asterids</taxon>
        <taxon>campanulids</taxon>
        <taxon>Asterales</taxon>
        <taxon>Asteraceae</taxon>
        <taxon>Asteroideae</taxon>
        <taxon>Heliantheae alliance</taxon>
        <taxon>Eupatorieae</taxon>
        <taxon>Mikania</taxon>
    </lineage>
</organism>
<feature type="region of interest" description="Disordered" evidence="1">
    <location>
        <begin position="26"/>
        <end position="89"/>
    </location>
</feature>
<protein>
    <submittedName>
        <fullName evidence="2">Uncharacterized protein</fullName>
    </submittedName>
</protein>
<dbReference type="EMBL" id="SZYD01000011">
    <property type="protein sequence ID" value="KAD4888434.1"/>
    <property type="molecule type" value="Genomic_DNA"/>
</dbReference>
<evidence type="ECO:0000313" key="3">
    <source>
        <dbReference type="Proteomes" id="UP000326396"/>
    </source>
</evidence>
<dbReference type="Proteomes" id="UP000326396">
    <property type="component" value="Linkage Group LG19"/>
</dbReference>
<evidence type="ECO:0000313" key="2">
    <source>
        <dbReference type="EMBL" id="KAD4888434.1"/>
    </source>
</evidence>
<sequence length="253" mass="28789">MGSFEQKDPGPIHIPIMRHLKPRKQVRIGKEDQQYQRNRCPREGDLTNRELDITRSRQNASKSETANQRNQSVRRNTESGTISQTTPRSTAWRSGTSFWITSTTVSSERGRLASKAKMLIFRIWRRNILIFVPCAARQCSLTLLPSKPTSDPLVTLFTGNECKPIVDRDDLISLGRWLASLLLYPWYRASISRTFHPNLPADSTRAMKTTDSRTVKTELIPIPGPGESFFPAFIQQSERILDKGLPVLPPYPI</sequence>
<dbReference type="AlphaFoldDB" id="A0A5N6NHM0"/>
<keyword evidence="3" id="KW-1185">Reference proteome</keyword>
<comment type="caution">
    <text evidence="2">The sequence shown here is derived from an EMBL/GenBank/DDBJ whole genome shotgun (WGS) entry which is preliminary data.</text>
</comment>
<accession>A0A5N6NHM0</accession>